<comment type="caution">
    <text evidence="3">The sequence shown here is derived from an EMBL/GenBank/DDBJ whole genome shotgun (WGS) entry which is preliminary data.</text>
</comment>
<dbReference type="EMBL" id="PDCN02000001">
    <property type="protein sequence ID" value="PIB77497.1"/>
    <property type="molecule type" value="Genomic_DNA"/>
</dbReference>
<dbReference type="OrthoDB" id="4201904at2"/>
<feature type="compositionally biased region" description="Low complexity" evidence="1">
    <location>
        <begin position="9"/>
        <end position="25"/>
    </location>
</feature>
<organism evidence="3 4">
    <name type="scientific">Mycolicibacterium brumae</name>
    <dbReference type="NCBI Taxonomy" id="85968"/>
    <lineage>
        <taxon>Bacteria</taxon>
        <taxon>Bacillati</taxon>
        <taxon>Actinomycetota</taxon>
        <taxon>Actinomycetes</taxon>
        <taxon>Mycobacteriales</taxon>
        <taxon>Mycobacteriaceae</taxon>
        <taxon>Mycolicibacterium</taxon>
    </lineage>
</organism>
<accession>A0A2G5PGR3</accession>
<feature type="transmembrane region" description="Helical" evidence="2">
    <location>
        <begin position="104"/>
        <end position="124"/>
    </location>
</feature>
<dbReference type="STRING" id="85968.GCA_900073015_01732"/>
<dbReference type="InterPro" id="IPR021373">
    <property type="entry name" value="DUF2993"/>
</dbReference>
<name>A0A2G5PGR3_9MYCO</name>
<evidence type="ECO:0000313" key="3">
    <source>
        <dbReference type="EMBL" id="PIB77497.1"/>
    </source>
</evidence>
<keyword evidence="2" id="KW-0812">Transmembrane</keyword>
<keyword evidence="2" id="KW-1133">Transmembrane helix</keyword>
<dbReference type="AlphaFoldDB" id="A0A2G5PGR3"/>
<evidence type="ECO:0000313" key="4">
    <source>
        <dbReference type="Proteomes" id="UP000230551"/>
    </source>
</evidence>
<keyword evidence="2" id="KW-0472">Membrane</keyword>
<reference evidence="3 4" key="1">
    <citation type="journal article" date="2017" name="Infect. Genet. Evol.">
        <title>The new phylogeny of the genus Mycobacterium: The old and the news.</title>
        <authorList>
            <person name="Tortoli E."/>
            <person name="Fedrizzi T."/>
            <person name="Meehan C.J."/>
            <person name="Trovato A."/>
            <person name="Grottola A."/>
            <person name="Giacobazzi E."/>
            <person name="Serpini G.F."/>
            <person name="Tagliazucchi S."/>
            <person name="Fabio A."/>
            <person name="Bettua C."/>
            <person name="Bertorelli R."/>
            <person name="Frascaro F."/>
            <person name="De Sanctis V."/>
            <person name="Pecorari M."/>
            <person name="Jousson O."/>
            <person name="Segata N."/>
            <person name="Cirillo D.M."/>
        </authorList>
    </citation>
    <scope>NUCLEOTIDE SEQUENCE [LARGE SCALE GENOMIC DNA]</scope>
    <source>
        <strain evidence="3 4">CIP1034565</strain>
    </source>
</reference>
<evidence type="ECO:0000256" key="2">
    <source>
        <dbReference type="SAM" id="Phobius"/>
    </source>
</evidence>
<feature type="compositionally biased region" description="Low complexity" evidence="1">
    <location>
        <begin position="71"/>
        <end position="83"/>
    </location>
</feature>
<proteinExistence type="predicted"/>
<evidence type="ECO:0000256" key="1">
    <source>
        <dbReference type="SAM" id="MobiDB-lite"/>
    </source>
</evidence>
<dbReference type="Proteomes" id="UP000230551">
    <property type="component" value="Unassembled WGS sequence"/>
</dbReference>
<dbReference type="RefSeq" id="WP_090588620.1">
    <property type="nucleotide sequence ID" value="NZ_CP104302.1"/>
</dbReference>
<keyword evidence="4" id="KW-1185">Reference proteome</keyword>
<feature type="region of interest" description="Disordered" evidence="1">
    <location>
        <begin position="1"/>
        <end position="89"/>
    </location>
</feature>
<sequence>MTYPPHGPSHPGGQQNPSQQPGNQQWSRPPGAEAQPTARIPKPGEEPTTALPRTHGEPATQQLPRPGAHQPAGDAPVAAPAAPKKIEPKAKSQGRLAGFLKDPLSVVLVLVIVIALGLAGLVGGELYARNRANHIVAGVVQCVVQDKASASFGTMPPFLIQHFTRDYSSISIHTDGNNVRDATQMSLQIEIKDVKLNETADAAGTIGSLVADVKWTSEGIKQTLSGVLPVGGSMISEVTTDPSAGTISVDAGLATIVTQPKLVDGGISLEVLRLTGLGAILPRESIQPVLDDATERLTKDYPMGIKADSVTVTSEGVQARFSTANADIPKGNDDPCFASIR</sequence>
<gene>
    <name evidence="3" type="ORF">CQY22_000570</name>
</gene>
<dbReference type="Pfam" id="PF11209">
    <property type="entry name" value="LmeA"/>
    <property type="match status" value="1"/>
</dbReference>
<protein>
    <submittedName>
        <fullName evidence="3">DUF2993 domain-containing protein</fullName>
    </submittedName>
</protein>